<dbReference type="EMBL" id="HG792016">
    <property type="protein sequence ID" value="CDM30354.1"/>
    <property type="molecule type" value="Genomic_DNA"/>
</dbReference>
<proteinExistence type="predicted"/>
<feature type="compositionally biased region" description="Basic residues" evidence="1">
    <location>
        <begin position="1"/>
        <end position="14"/>
    </location>
</feature>
<dbReference type="STRING" id="1365484.W6Q7Y4"/>
<dbReference type="OMA" id="ICQPRPF"/>
<feature type="region of interest" description="Disordered" evidence="1">
    <location>
        <begin position="1"/>
        <end position="21"/>
    </location>
</feature>
<keyword evidence="3" id="KW-1185">Reference proteome</keyword>
<reference evidence="2" key="1">
    <citation type="journal article" date="2014" name="Nat. Commun.">
        <title>Multiple recent horizontal transfers of a large genomic region in cheese making fungi.</title>
        <authorList>
            <person name="Cheeseman K."/>
            <person name="Ropars J."/>
            <person name="Renault P."/>
            <person name="Dupont J."/>
            <person name="Gouzy J."/>
            <person name="Branca A."/>
            <person name="Abraham A.L."/>
            <person name="Ceppi M."/>
            <person name="Conseiller E."/>
            <person name="Debuchy R."/>
            <person name="Malagnac F."/>
            <person name="Goarin A."/>
            <person name="Silar P."/>
            <person name="Lacoste S."/>
            <person name="Sallet E."/>
            <person name="Bensimon A."/>
            <person name="Giraud T."/>
            <person name="Brygoo Y."/>
        </authorList>
    </citation>
    <scope>NUCLEOTIDE SEQUENCE [LARGE SCALE GENOMIC DNA]</scope>
    <source>
        <strain evidence="2">FM164</strain>
    </source>
</reference>
<name>W6Q7Y4_PENRF</name>
<dbReference type="Proteomes" id="UP000030686">
    <property type="component" value="Unassembled WGS sequence"/>
</dbReference>
<evidence type="ECO:0000256" key="1">
    <source>
        <dbReference type="SAM" id="MobiDB-lite"/>
    </source>
</evidence>
<dbReference type="AlphaFoldDB" id="W6Q7Y4"/>
<dbReference type="OrthoDB" id="4363173at2759"/>
<sequence>MPPKRPPRPKKTRPWTKWTGSELTDPAKLSRGWHMNEDDLEIDQMRFPGSEELSWDTIQRVHQLEAMETELASAGDEYDRLPNIEAILEAYKSGKLDWYTGLVTYWSKGSRICQPRPFDWDEFEAISSHYEDHKGLWTEGLNISENDVSYGAITAGPCRIYTKLTRLTLALRLPGVPKMSIYQGDLKMLLGPFGGTIGPQIPVICMSTSQTCNGPVTRQFIEIEVTILDQGRQRMTAWTRTTCCLNPGSWKYKSIPRLDGPIVHDLLYVASAPDN</sequence>
<evidence type="ECO:0000313" key="2">
    <source>
        <dbReference type="EMBL" id="CDM30354.1"/>
    </source>
</evidence>
<organism evidence="2 3">
    <name type="scientific">Penicillium roqueforti (strain FM164)</name>
    <dbReference type="NCBI Taxonomy" id="1365484"/>
    <lineage>
        <taxon>Eukaryota</taxon>
        <taxon>Fungi</taxon>
        <taxon>Dikarya</taxon>
        <taxon>Ascomycota</taxon>
        <taxon>Pezizomycotina</taxon>
        <taxon>Eurotiomycetes</taxon>
        <taxon>Eurotiomycetidae</taxon>
        <taxon>Eurotiales</taxon>
        <taxon>Aspergillaceae</taxon>
        <taxon>Penicillium</taxon>
    </lineage>
</organism>
<evidence type="ECO:0000313" key="3">
    <source>
        <dbReference type="Proteomes" id="UP000030686"/>
    </source>
</evidence>
<gene>
    <name evidence="2" type="ORF">PROQFM164_S02g000503</name>
</gene>
<protein>
    <submittedName>
        <fullName evidence="2">Genomic scaffold, ProqFM164S02</fullName>
    </submittedName>
</protein>
<accession>W6Q7Y4</accession>